<dbReference type="STRING" id="634436.SAMN05216361_1368"/>
<proteinExistence type="predicted"/>
<dbReference type="Proteomes" id="UP000184520">
    <property type="component" value="Unassembled WGS sequence"/>
</dbReference>
<evidence type="ECO:0000313" key="1">
    <source>
        <dbReference type="EMBL" id="SHG12571.1"/>
    </source>
</evidence>
<reference evidence="2" key="1">
    <citation type="submission" date="2016-11" db="EMBL/GenBank/DDBJ databases">
        <authorList>
            <person name="Varghese N."/>
            <person name="Submissions S."/>
        </authorList>
    </citation>
    <scope>NUCLEOTIDE SEQUENCE [LARGE SCALE GENOMIC DNA]</scope>
    <source>
        <strain evidence="2">CGMCC 1.8995</strain>
    </source>
</reference>
<dbReference type="RefSeq" id="WP_073319810.1">
    <property type="nucleotide sequence ID" value="NZ_FQWD01000002.1"/>
</dbReference>
<protein>
    <submittedName>
        <fullName evidence="1">Uncharacterized protein</fullName>
    </submittedName>
</protein>
<accession>A0A1M5H9F4</accession>
<organism evidence="1 2">
    <name type="scientific">Marisediminitalea aggregata</name>
    <dbReference type="NCBI Taxonomy" id="634436"/>
    <lineage>
        <taxon>Bacteria</taxon>
        <taxon>Pseudomonadati</taxon>
        <taxon>Pseudomonadota</taxon>
        <taxon>Gammaproteobacteria</taxon>
        <taxon>Alteromonadales</taxon>
        <taxon>Alteromonadaceae</taxon>
        <taxon>Marisediminitalea</taxon>
    </lineage>
</organism>
<evidence type="ECO:0000313" key="2">
    <source>
        <dbReference type="Proteomes" id="UP000184520"/>
    </source>
</evidence>
<keyword evidence="2" id="KW-1185">Reference proteome</keyword>
<dbReference type="AlphaFoldDB" id="A0A1M5H9F4"/>
<gene>
    <name evidence="1" type="ORF">SAMN05216361_1368</name>
</gene>
<dbReference type="OrthoDB" id="6228871at2"/>
<name>A0A1M5H9F4_9ALTE</name>
<dbReference type="EMBL" id="FQWD01000002">
    <property type="protein sequence ID" value="SHG12571.1"/>
    <property type="molecule type" value="Genomic_DNA"/>
</dbReference>
<sequence>MKHIKQWPEHIDLGLPSPSHKGLIALLTEPFSTTQEAAEFWLEYCRELLIIESESELVSEYELIQLCLERPCNSHTTFQFKSGWGHHFLLHHIILPTNTDYCVLSMPSLNYFVLFVNLPSCEFSIITKLTQRG</sequence>